<dbReference type="Pfam" id="PF00535">
    <property type="entry name" value="Glycos_transf_2"/>
    <property type="match status" value="1"/>
</dbReference>
<proteinExistence type="inferred from homology"/>
<comment type="similarity">
    <text evidence="1">Belongs to the glycosyltransferase 2 family.</text>
</comment>
<dbReference type="InterPro" id="IPR029044">
    <property type="entry name" value="Nucleotide-diphossugar_trans"/>
</dbReference>
<evidence type="ECO:0000256" key="1">
    <source>
        <dbReference type="ARBA" id="ARBA00006739"/>
    </source>
</evidence>
<evidence type="ECO:0000313" key="3">
    <source>
        <dbReference type="EMBL" id="SER60067.1"/>
    </source>
</evidence>
<organism evidence="3 4">
    <name type="scientific">Salisediminibacterium halotolerans</name>
    <dbReference type="NCBI Taxonomy" id="517425"/>
    <lineage>
        <taxon>Bacteria</taxon>
        <taxon>Bacillati</taxon>
        <taxon>Bacillota</taxon>
        <taxon>Bacilli</taxon>
        <taxon>Bacillales</taxon>
        <taxon>Bacillaceae</taxon>
        <taxon>Salisediminibacterium</taxon>
    </lineage>
</organism>
<dbReference type="OrthoDB" id="199095at2"/>
<feature type="domain" description="Glycosyltransferase 2-like" evidence="2">
    <location>
        <begin position="10"/>
        <end position="140"/>
    </location>
</feature>
<dbReference type="PANTHER" id="PTHR22916">
    <property type="entry name" value="GLYCOSYLTRANSFERASE"/>
    <property type="match status" value="1"/>
</dbReference>
<dbReference type="EMBL" id="FOGV01000003">
    <property type="protein sequence ID" value="SER60067.1"/>
    <property type="molecule type" value="Genomic_DNA"/>
</dbReference>
<dbReference type="Proteomes" id="UP000199318">
    <property type="component" value="Unassembled WGS sequence"/>
</dbReference>
<dbReference type="Gene3D" id="3.90.550.10">
    <property type="entry name" value="Spore Coat Polysaccharide Biosynthesis Protein SpsA, Chain A"/>
    <property type="match status" value="1"/>
</dbReference>
<dbReference type="GO" id="GO:0016758">
    <property type="term" value="F:hexosyltransferase activity"/>
    <property type="evidence" value="ECO:0007669"/>
    <property type="project" value="UniProtKB-ARBA"/>
</dbReference>
<dbReference type="InterPro" id="IPR001173">
    <property type="entry name" value="Glyco_trans_2-like"/>
</dbReference>
<comment type="caution">
    <text evidence="3">The sequence shown here is derived from an EMBL/GenBank/DDBJ whole genome shotgun (WGS) entry which is preliminary data.</text>
</comment>
<accession>A0A1H9QI20</accession>
<evidence type="ECO:0000259" key="2">
    <source>
        <dbReference type="Pfam" id="PF00535"/>
    </source>
</evidence>
<dbReference type="RefSeq" id="WP_093071895.1">
    <property type="nucleotide sequence ID" value="NZ_FOGV01000003.1"/>
</dbReference>
<dbReference type="PANTHER" id="PTHR22916:SF3">
    <property type="entry name" value="UDP-GLCNAC:BETAGAL BETA-1,3-N-ACETYLGLUCOSAMINYLTRANSFERASE-LIKE PROTEIN 1"/>
    <property type="match status" value="1"/>
</dbReference>
<dbReference type="STRING" id="1464123.SAMN05444126_10320"/>
<protein>
    <submittedName>
        <fullName evidence="3">Glycosyl transferase family 2</fullName>
    </submittedName>
</protein>
<evidence type="ECO:0000313" key="4">
    <source>
        <dbReference type="Proteomes" id="UP000199318"/>
    </source>
</evidence>
<sequence>MTVKVSINCITYNHALYVRDALDSFLMQRTTFPFEVLIHDDASTDGTAEIIESYRQAHPEIIKPYVQRVNQYSRGNVHLDIDFNVSRAEGEYIAICEGDDYWSDPDKLQKQIDLLEADPELIMTCHAASKRTENGAFVEDVRPYPTSRLIDPADLITNTGDWIATNSMVVRRRLYDELPAFYRISPVGDYALQLLAAARGKAYYLDEMLSVYRVGQPGSWTTAMYGTGQEQAKRFTHASKLQETLRQFDRDTSCRLTKPVQERLTQLRYTKKLLYGDRSVFQEPYYRAQPLAGKCKARLQVHVPALFQQLSRMRLKWAYREKGRVIDK</sequence>
<gene>
    <name evidence="3" type="ORF">SAMN05444126_10320</name>
</gene>
<keyword evidence="3" id="KW-0808">Transferase</keyword>
<reference evidence="4" key="1">
    <citation type="submission" date="2016-10" db="EMBL/GenBank/DDBJ databases">
        <authorList>
            <person name="de Groot N.N."/>
        </authorList>
    </citation>
    <scope>NUCLEOTIDE SEQUENCE [LARGE SCALE GENOMIC DNA]</scope>
    <source>
        <strain evidence="4">10nlg</strain>
    </source>
</reference>
<name>A0A1H9QI20_9BACI</name>
<dbReference type="AlphaFoldDB" id="A0A1H9QI20"/>
<dbReference type="SUPFAM" id="SSF53448">
    <property type="entry name" value="Nucleotide-diphospho-sugar transferases"/>
    <property type="match status" value="1"/>
</dbReference>
<keyword evidence="4" id="KW-1185">Reference proteome</keyword>